<evidence type="ECO:0000313" key="3">
    <source>
        <dbReference type="Proteomes" id="UP001163850"/>
    </source>
</evidence>
<organism evidence="2 3">
    <name type="scientific">Lentinula detonsa</name>
    <dbReference type="NCBI Taxonomy" id="2804962"/>
    <lineage>
        <taxon>Eukaryota</taxon>
        <taxon>Fungi</taxon>
        <taxon>Dikarya</taxon>
        <taxon>Basidiomycota</taxon>
        <taxon>Agaricomycotina</taxon>
        <taxon>Agaricomycetes</taxon>
        <taxon>Agaricomycetidae</taxon>
        <taxon>Agaricales</taxon>
        <taxon>Marasmiineae</taxon>
        <taxon>Omphalotaceae</taxon>
        <taxon>Lentinula</taxon>
    </lineage>
</organism>
<reference evidence="2" key="1">
    <citation type="submission" date="2022-08" db="EMBL/GenBank/DDBJ databases">
        <authorList>
            <consortium name="DOE Joint Genome Institute"/>
            <person name="Min B."/>
            <person name="Riley R."/>
            <person name="Sierra-Patev S."/>
            <person name="Naranjo-Ortiz M."/>
            <person name="Looney B."/>
            <person name="Konkel Z."/>
            <person name="Slot J.C."/>
            <person name="Sakamoto Y."/>
            <person name="Steenwyk J.L."/>
            <person name="Rokas A."/>
            <person name="Carro J."/>
            <person name="Camarero S."/>
            <person name="Ferreira P."/>
            <person name="Molpeceres G."/>
            <person name="Ruiz-Duenas F.J."/>
            <person name="Serrano A."/>
            <person name="Henrissat B."/>
            <person name="Drula E."/>
            <person name="Hughes K.W."/>
            <person name="Mata J.L."/>
            <person name="Ishikawa N.K."/>
            <person name="Vargas-Isla R."/>
            <person name="Ushijima S."/>
            <person name="Smith C.A."/>
            <person name="Ahrendt S."/>
            <person name="Andreopoulos W."/>
            <person name="He G."/>
            <person name="Labutti K."/>
            <person name="Lipzen A."/>
            <person name="Ng V."/>
            <person name="Sandor L."/>
            <person name="Barry K."/>
            <person name="Martinez A.T."/>
            <person name="Xiao Y."/>
            <person name="Gibbons J.G."/>
            <person name="Terashima K."/>
            <person name="Hibbett D.S."/>
            <person name="Grigoriev I.V."/>
        </authorList>
    </citation>
    <scope>NUCLEOTIDE SEQUENCE</scope>
    <source>
        <strain evidence="2">TFB7829</strain>
    </source>
</reference>
<evidence type="ECO:0000256" key="1">
    <source>
        <dbReference type="SAM" id="Phobius"/>
    </source>
</evidence>
<name>A0AA38UVC6_9AGAR</name>
<keyword evidence="1" id="KW-0812">Transmembrane</keyword>
<dbReference type="EMBL" id="MU801931">
    <property type="protein sequence ID" value="KAJ3986964.1"/>
    <property type="molecule type" value="Genomic_DNA"/>
</dbReference>
<dbReference type="Proteomes" id="UP001163850">
    <property type="component" value="Unassembled WGS sequence"/>
</dbReference>
<comment type="caution">
    <text evidence="2">The sequence shown here is derived from an EMBL/GenBank/DDBJ whole genome shotgun (WGS) entry which is preliminary data.</text>
</comment>
<gene>
    <name evidence="2" type="ORF">F5890DRAFT_906808</name>
</gene>
<accession>A0AA38UVC6</accession>
<protein>
    <submittedName>
        <fullName evidence="2">Uncharacterized protein</fullName>
    </submittedName>
</protein>
<feature type="transmembrane region" description="Helical" evidence="1">
    <location>
        <begin position="164"/>
        <end position="182"/>
    </location>
</feature>
<keyword evidence="1" id="KW-1133">Transmembrane helix</keyword>
<keyword evidence="1" id="KW-0472">Membrane</keyword>
<sequence length="183" mass="21657">MISSFPESIKRGRISSYYPTYVFHDNYRRNCSILCFTHKTNIGRNQLTSELVSIVSRWRVRNRIDIGFLLNFRPRRCRKTRECQIFVRLMPQSAMNPVLESPKSLTPTRRARSATHEFHTTLTKSIVSQTTEGRIIVNRVQEADSMRRLFRYQATTKVWNRHDFLLIYLLVAVTVCRVWLAMI</sequence>
<proteinExistence type="predicted"/>
<evidence type="ECO:0000313" key="2">
    <source>
        <dbReference type="EMBL" id="KAJ3986964.1"/>
    </source>
</evidence>
<dbReference type="AlphaFoldDB" id="A0AA38UVC6"/>